<evidence type="ECO:0000259" key="5">
    <source>
        <dbReference type="PROSITE" id="PS50893"/>
    </source>
</evidence>
<dbReference type="PANTHER" id="PTHR43335">
    <property type="entry name" value="ABC TRANSPORTER, ATP-BINDING PROTEIN"/>
    <property type="match status" value="1"/>
</dbReference>
<evidence type="ECO:0000313" key="7">
    <source>
        <dbReference type="Proteomes" id="UP000199025"/>
    </source>
</evidence>
<gene>
    <name evidence="6" type="ORF">SAMN05421835_102298</name>
</gene>
<proteinExistence type="inferred from homology"/>
<dbReference type="Gene3D" id="3.40.50.300">
    <property type="entry name" value="P-loop containing nucleotide triphosphate hydrolases"/>
    <property type="match status" value="1"/>
</dbReference>
<dbReference type="InterPro" id="IPR003439">
    <property type="entry name" value="ABC_transporter-like_ATP-bd"/>
</dbReference>
<dbReference type="Pfam" id="PF00005">
    <property type="entry name" value="ABC_tran"/>
    <property type="match status" value="1"/>
</dbReference>
<evidence type="ECO:0000256" key="3">
    <source>
        <dbReference type="ARBA" id="ARBA00022741"/>
    </source>
</evidence>
<dbReference type="AlphaFoldDB" id="A0A1I3MEC1"/>
<evidence type="ECO:0000256" key="1">
    <source>
        <dbReference type="ARBA" id="ARBA00005417"/>
    </source>
</evidence>
<accession>A0A1I3MEC1</accession>
<organism evidence="6 7">
    <name type="scientific">Amycolatopsis sacchari</name>
    <dbReference type="NCBI Taxonomy" id="115433"/>
    <lineage>
        <taxon>Bacteria</taxon>
        <taxon>Bacillati</taxon>
        <taxon>Actinomycetota</taxon>
        <taxon>Actinomycetes</taxon>
        <taxon>Pseudonocardiales</taxon>
        <taxon>Pseudonocardiaceae</taxon>
        <taxon>Amycolatopsis</taxon>
    </lineage>
</organism>
<dbReference type="OrthoDB" id="3613976at2"/>
<evidence type="ECO:0000313" key="6">
    <source>
        <dbReference type="EMBL" id="SFI95379.1"/>
    </source>
</evidence>
<dbReference type="STRING" id="115433.SAMN05421835_102298"/>
<protein>
    <submittedName>
        <fullName evidence="6">ABC-2 type transport system ATP-binding protein</fullName>
    </submittedName>
</protein>
<dbReference type="GO" id="GO:0005524">
    <property type="term" value="F:ATP binding"/>
    <property type="evidence" value="ECO:0007669"/>
    <property type="project" value="UniProtKB-KW"/>
</dbReference>
<dbReference type="SUPFAM" id="SSF52540">
    <property type="entry name" value="P-loop containing nucleoside triphosphate hydrolases"/>
    <property type="match status" value="1"/>
</dbReference>
<dbReference type="EMBL" id="FORP01000002">
    <property type="protein sequence ID" value="SFI95379.1"/>
    <property type="molecule type" value="Genomic_DNA"/>
</dbReference>
<dbReference type="PROSITE" id="PS50893">
    <property type="entry name" value="ABC_TRANSPORTER_2"/>
    <property type="match status" value="1"/>
</dbReference>
<keyword evidence="7" id="KW-1185">Reference proteome</keyword>
<sequence length="301" mass="31555">MIVAEGLTKRYPGGTGVEDLSFTVRPGVVTGFLGPNGAGKSTTIRLMLGLTRGSGRTTFGGRTYAEVSGPLRTVGVLTDTAPAHPARTAAAHLRMVAAGGGLPARRVREVLATVGLESVARRPAGRFSLGMRQRLGLATALLGDPEYLLLDEPATGLDPEGMRWLRDLLRGLAGEGRTILVSSHLLAEMTSLAEDLVVIGAGRLVSAGPLEEFVRRHARAEVVVRVDDPGVLMVALARDGLHVRKEAAAELVVGTADTERVSAVAARAGVGVRELFVRHSGLEDAFLAATAATVRHRGELT</sequence>
<name>A0A1I3MEC1_9PSEU</name>
<feature type="domain" description="ABC transporter" evidence="5">
    <location>
        <begin position="2"/>
        <end position="226"/>
    </location>
</feature>
<dbReference type="InterPro" id="IPR027417">
    <property type="entry name" value="P-loop_NTPase"/>
</dbReference>
<dbReference type="GO" id="GO:0016887">
    <property type="term" value="F:ATP hydrolysis activity"/>
    <property type="evidence" value="ECO:0007669"/>
    <property type="project" value="InterPro"/>
</dbReference>
<keyword evidence="3" id="KW-0547">Nucleotide-binding</keyword>
<dbReference type="PROSITE" id="PS00211">
    <property type="entry name" value="ABC_TRANSPORTER_1"/>
    <property type="match status" value="1"/>
</dbReference>
<dbReference type="Proteomes" id="UP000199025">
    <property type="component" value="Unassembled WGS sequence"/>
</dbReference>
<dbReference type="InterPro" id="IPR003593">
    <property type="entry name" value="AAA+_ATPase"/>
</dbReference>
<evidence type="ECO:0000256" key="4">
    <source>
        <dbReference type="ARBA" id="ARBA00022840"/>
    </source>
</evidence>
<keyword evidence="4 6" id="KW-0067">ATP-binding</keyword>
<dbReference type="SMART" id="SM00382">
    <property type="entry name" value="AAA"/>
    <property type="match status" value="1"/>
</dbReference>
<dbReference type="PANTHER" id="PTHR43335:SF4">
    <property type="entry name" value="ABC TRANSPORTER, ATP-BINDING PROTEIN"/>
    <property type="match status" value="1"/>
</dbReference>
<reference evidence="6 7" key="1">
    <citation type="submission" date="2016-10" db="EMBL/GenBank/DDBJ databases">
        <authorList>
            <person name="de Groot N.N."/>
        </authorList>
    </citation>
    <scope>NUCLEOTIDE SEQUENCE [LARGE SCALE GENOMIC DNA]</scope>
    <source>
        <strain evidence="6 7">DSM 44468</strain>
    </source>
</reference>
<dbReference type="InterPro" id="IPR017871">
    <property type="entry name" value="ABC_transporter-like_CS"/>
</dbReference>
<comment type="similarity">
    <text evidence="1">Belongs to the ABC transporter superfamily.</text>
</comment>
<keyword evidence="2" id="KW-0813">Transport</keyword>
<evidence type="ECO:0000256" key="2">
    <source>
        <dbReference type="ARBA" id="ARBA00022448"/>
    </source>
</evidence>
<dbReference type="RefSeq" id="WP_091504616.1">
    <property type="nucleotide sequence ID" value="NZ_CBDRCA010000004.1"/>
</dbReference>